<dbReference type="Pfam" id="PF03816">
    <property type="entry name" value="LytR_cpsA_psr"/>
    <property type="match status" value="1"/>
</dbReference>
<dbReference type="eggNOG" id="COG1316">
    <property type="taxonomic scope" value="Bacteria"/>
</dbReference>
<dbReference type="Proteomes" id="UP000054010">
    <property type="component" value="Unassembled WGS sequence"/>
</dbReference>
<proteinExistence type="inferred from homology"/>
<feature type="region of interest" description="Disordered" evidence="2">
    <location>
        <begin position="133"/>
        <end position="167"/>
    </location>
</feature>
<dbReference type="InterPro" id="IPR004474">
    <property type="entry name" value="LytR_CpsA_psr"/>
</dbReference>
<keyword evidence="3" id="KW-0472">Membrane</keyword>
<keyword evidence="6" id="KW-1185">Reference proteome</keyword>
<feature type="transmembrane region" description="Helical" evidence="3">
    <location>
        <begin position="78"/>
        <end position="102"/>
    </location>
</feature>
<dbReference type="NCBIfam" id="TIGR00350">
    <property type="entry name" value="lytR_cpsA_psr"/>
    <property type="match status" value="1"/>
</dbReference>
<sequence length="469" mass="50163">MAITCREAHKLIDTGVRAGAQNPQRAALGFHLAACPRCLAYHTQADLALLGDLLADPLPVPSIVAPAPPPRTRPWRRLALTVLLLVCSSLVAVLIWVATAAYTIQQNVAAMQVTSPPTPTLTLPTNPVILAALAEPSPSPRPSGPTAPIGAEPPPPPTATIGPPPGFMPSPTPISLPSIIGGSAQAVPTLMATAPIIPVTGNTITILLLGSDRRPGESWATRSDAIVVLHLDPERQRVAMLSLPRDLVVPIPGYGYARINAATVYGDLYPELGGGLDLARRTVSQYLNLPINYVLRADFHAFTEAIDAIGGIEIDVPYALYDSAYPTIDYGYMIASFAPGLQHMDGATALIYARMRHADSAYARNRRQQQVLLAILQQAREGNILSQVQMITDVTSALRDDIQTDMSLERMLGLAWAFRNVSPAAVERYALDENLVYEGVLADDPYATFADPSAVRQVVNLLLNGPTNP</sequence>
<dbReference type="HOGENOM" id="CLU_016455_12_0_0"/>
<comment type="caution">
    <text evidence="5">The sequence shown here is derived from an EMBL/GenBank/DDBJ whole genome shotgun (WGS) entry which is preliminary data.</text>
</comment>
<name>E1IBW3_9CHLR</name>
<dbReference type="PANTHER" id="PTHR33392">
    <property type="entry name" value="POLYISOPRENYL-TEICHOIC ACID--PEPTIDOGLYCAN TEICHOIC ACID TRANSFERASE TAGU"/>
    <property type="match status" value="1"/>
</dbReference>
<dbReference type="Gene3D" id="3.40.630.190">
    <property type="entry name" value="LCP protein"/>
    <property type="match status" value="1"/>
</dbReference>
<protein>
    <submittedName>
        <fullName evidence="5">Cell envelope-related transcriptional attenuator</fullName>
    </submittedName>
</protein>
<feature type="domain" description="Cell envelope-related transcriptional attenuator" evidence="4">
    <location>
        <begin position="222"/>
        <end position="379"/>
    </location>
</feature>
<evidence type="ECO:0000313" key="6">
    <source>
        <dbReference type="Proteomes" id="UP000054010"/>
    </source>
</evidence>
<dbReference type="InterPro" id="IPR050922">
    <property type="entry name" value="LytR/CpsA/Psr_CW_biosynth"/>
</dbReference>
<evidence type="ECO:0000256" key="2">
    <source>
        <dbReference type="SAM" id="MobiDB-lite"/>
    </source>
</evidence>
<evidence type="ECO:0000259" key="4">
    <source>
        <dbReference type="Pfam" id="PF03816"/>
    </source>
</evidence>
<dbReference type="AlphaFoldDB" id="E1IBW3"/>
<dbReference type="STRING" id="765420.OSCT_0814"/>
<dbReference type="PANTHER" id="PTHR33392:SF6">
    <property type="entry name" value="POLYISOPRENYL-TEICHOIC ACID--PEPTIDOGLYCAN TEICHOIC ACID TRANSFERASE TAGU"/>
    <property type="match status" value="1"/>
</dbReference>
<accession>E1IBW3</accession>
<organism evidence="5 6">
    <name type="scientific">Oscillochloris trichoides DG-6</name>
    <dbReference type="NCBI Taxonomy" id="765420"/>
    <lineage>
        <taxon>Bacteria</taxon>
        <taxon>Bacillati</taxon>
        <taxon>Chloroflexota</taxon>
        <taxon>Chloroflexia</taxon>
        <taxon>Chloroflexales</taxon>
        <taxon>Chloroflexineae</taxon>
        <taxon>Oscillochloridaceae</taxon>
        <taxon>Oscillochloris</taxon>
    </lineage>
</organism>
<gene>
    <name evidence="5" type="ORF">OSCT_0814</name>
</gene>
<reference evidence="5 6" key="1">
    <citation type="journal article" date="2011" name="J. Bacteriol.">
        <title>Draft genome sequence of the anoxygenic filamentous phototrophic bacterium Oscillochloris trichoides subsp. DG-6.</title>
        <authorList>
            <person name="Kuznetsov B.B."/>
            <person name="Ivanovsky R.N."/>
            <person name="Keppen O.I."/>
            <person name="Sukhacheva M.V."/>
            <person name="Bumazhkin B.K."/>
            <person name="Patutina E.O."/>
            <person name="Beletsky A.V."/>
            <person name="Mardanov A.V."/>
            <person name="Baslerov R.V."/>
            <person name="Panteleeva A.N."/>
            <person name="Kolganova T.V."/>
            <person name="Ravin N.V."/>
            <person name="Skryabin K.G."/>
        </authorList>
    </citation>
    <scope>NUCLEOTIDE SEQUENCE [LARGE SCALE GENOMIC DNA]</scope>
    <source>
        <strain evidence="5 6">DG-6</strain>
    </source>
</reference>
<feature type="compositionally biased region" description="Pro residues" evidence="2">
    <location>
        <begin position="137"/>
        <end position="167"/>
    </location>
</feature>
<keyword evidence="3" id="KW-0812">Transmembrane</keyword>
<evidence type="ECO:0000313" key="5">
    <source>
        <dbReference type="EMBL" id="EFO81343.1"/>
    </source>
</evidence>
<evidence type="ECO:0000256" key="1">
    <source>
        <dbReference type="ARBA" id="ARBA00006068"/>
    </source>
</evidence>
<comment type="similarity">
    <text evidence="1">Belongs to the LytR/CpsA/Psr (LCP) family.</text>
</comment>
<keyword evidence="3" id="KW-1133">Transmembrane helix</keyword>
<dbReference type="EMBL" id="ADVR01000016">
    <property type="protein sequence ID" value="EFO81343.1"/>
    <property type="molecule type" value="Genomic_DNA"/>
</dbReference>
<evidence type="ECO:0000256" key="3">
    <source>
        <dbReference type="SAM" id="Phobius"/>
    </source>
</evidence>